<evidence type="ECO:0008006" key="3">
    <source>
        <dbReference type="Google" id="ProtNLM"/>
    </source>
</evidence>
<accession>A0ABS5U3P7</accession>
<comment type="caution">
    <text evidence="1">The sequence shown here is derived from an EMBL/GenBank/DDBJ whole genome shotgun (WGS) entry which is preliminary data.</text>
</comment>
<evidence type="ECO:0000313" key="2">
    <source>
        <dbReference type="Proteomes" id="UP000784128"/>
    </source>
</evidence>
<dbReference type="EMBL" id="JAHDYS010000001">
    <property type="protein sequence ID" value="MBT1070294.1"/>
    <property type="molecule type" value="Genomic_DNA"/>
</dbReference>
<organism evidence="1 2">
    <name type="scientific">Pelotalea chapellei</name>
    <dbReference type="NCBI Taxonomy" id="44671"/>
    <lineage>
        <taxon>Bacteria</taxon>
        <taxon>Pseudomonadati</taxon>
        <taxon>Thermodesulfobacteriota</taxon>
        <taxon>Desulfuromonadia</taxon>
        <taxon>Geobacterales</taxon>
        <taxon>Geobacteraceae</taxon>
        <taxon>Pelotalea</taxon>
    </lineage>
</organism>
<proteinExistence type="predicted"/>
<name>A0ABS5U3P7_9BACT</name>
<reference evidence="1 2" key="1">
    <citation type="submission" date="2021-05" db="EMBL/GenBank/DDBJ databases">
        <title>The draft genome of Geobacter chapellei DSM 13688.</title>
        <authorList>
            <person name="Xu Z."/>
            <person name="Masuda Y."/>
            <person name="Itoh H."/>
            <person name="Senoo K."/>
        </authorList>
    </citation>
    <scope>NUCLEOTIDE SEQUENCE [LARGE SCALE GENOMIC DNA]</scope>
    <source>
        <strain evidence="1 2">DSM 13688</strain>
    </source>
</reference>
<gene>
    <name evidence="1" type="ORF">KJB30_00705</name>
</gene>
<protein>
    <recommendedName>
        <fullName evidence="3">Hydrogenase maturation nickel metallochaperone HypA</fullName>
    </recommendedName>
</protein>
<sequence length="93" mass="9386">MCDCGSSRTSGVGPFATGRELVEFVLGAHGGSVATADLPNGGLKHACQGCGTSFVLKTFVQQCPSCGGVHAVSPPRANDPTAIQYAGGDFKLD</sequence>
<evidence type="ECO:0000313" key="1">
    <source>
        <dbReference type="EMBL" id="MBT1070294.1"/>
    </source>
</evidence>
<dbReference type="Proteomes" id="UP000784128">
    <property type="component" value="Unassembled WGS sequence"/>
</dbReference>
<keyword evidence="2" id="KW-1185">Reference proteome</keyword>
<dbReference type="RefSeq" id="WP_214296003.1">
    <property type="nucleotide sequence ID" value="NZ_JAHDYS010000001.1"/>
</dbReference>